<proteinExistence type="predicted"/>
<dbReference type="InterPro" id="IPR011251">
    <property type="entry name" value="Luciferase-like_dom"/>
</dbReference>
<gene>
    <name evidence="6" type="ORF">E6H02_05175</name>
</gene>
<dbReference type="NCBIfam" id="TIGR03619">
    <property type="entry name" value="F420_Rv2161c"/>
    <property type="match status" value="1"/>
</dbReference>
<reference evidence="6 7" key="1">
    <citation type="journal article" date="2019" name="Nat. Microbiol.">
        <title>Mediterranean grassland soil C-N compound turnover is dependent on rainfall and depth, and is mediated by genomically divergent microorganisms.</title>
        <authorList>
            <person name="Diamond S."/>
            <person name="Andeer P.F."/>
            <person name="Li Z."/>
            <person name="Crits-Christoph A."/>
            <person name="Burstein D."/>
            <person name="Anantharaman K."/>
            <person name="Lane K.R."/>
            <person name="Thomas B.C."/>
            <person name="Pan C."/>
            <person name="Northen T.R."/>
            <person name="Banfield J.F."/>
        </authorList>
    </citation>
    <scope>NUCLEOTIDE SEQUENCE [LARGE SCALE GENOMIC DNA]</scope>
    <source>
        <strain evidence="6">NP_5</strain>
    </source>
</reference>
<dbReference type="GO" id="GO:0008726">
    <property type="term" value="F:alkanesulfonate monooxygenase activity"/>
    <property type="evidence" value="ECO:0007669"/>
    <property type="project" value="TreeGrafter"/>
</dbReference>
<keyword evidence="3" id="KW-0560">Oxidoreductase</keyword>
<dbReference type="InterPro" id="IPR050172">
    <property type="entry name" value="SsuD_RutA_monooxygenase"/>
</dbReference>
<dbReference type="Pfam" id="PF00296">
    <property type="entry name" value="Bac_luciferase"/>
    <property type="match status" value="1"/>
</dbReference>
<keyword evidence="4" id="KW-0503">Monooxygenase</keyword>
<dbReference type="PANTHER" id="PTHR42847:SF4">
    <property type="entry name" value="ALKANESULFONATE MONOOXYGENASE-RELATED"/>
    <property type="match status" value="1"/>
</dbReference>
<dbReference type="EMBL" id="VBAM01000162">
    <property type="protein sequence ID" value="TMJ13354.1"/>
    <property type="molecule type" value="Genomic_DNA"/>
</dbReference>
<evidence type="ECO:0000256" key="2">
    <source>
        <dbReference type="ARBA" id="ARBA00022643"/>
    </source>
</evidence>
<feature type="domain" description="Luciferase-like" evidence="5">
    <location>
        <begin position="19"/>
        <end position="252"/>
    </location>
</feature>
<evidence type="ECO:0000259" key="5">
    <source>
        <dbReference type="Pfam" id="PF00296"/>
    </source>
</evidence>
<dbReference type="GO" id="GO:0046306">
    <property type="term" value="P:alkanesulfonate catabolic process"/>
    <property type="evidence" value="ECO:0007669"/>
    <property type="project" value="TreeGrafter"/>
</dbReference>
<organism evidence="6 7">
    <name type="scientific">Candidatus Segetimicrobium genomatis</name>
    <dbReference type="NCBI Taxonomy" id="2569760"/>
    <lineage>
        <taxon>Bacteria</taxon>
        <taxon>Bacillati</taxon>
        <taxon>Candidatus Sysuimicrobiota</taxon>
        <taxon>Candidatus Sysuimicrobiia</taxon>
        <taxon>Candidatus Sysuimicrobiales</taxon>
        <taxon>Candidatus Segetimicrobiaceae</taxon>
        <taxon>Candidatus Segetimicrobium</taxon>
    </lineage>
</organism>
<dbReference type="SUPFAM" id="SSF51679">
    <property type="entry name" value="Bacterial luciferase-like"/>
    <property type="match status" value="1"/>
</dbReference>
<evidence type="ECO:0000313" key="7">
    <source>
        <dbReference type="Proteomes" id="UP000320393"/>
    </source>
</evidence>
<keyword evidence="2" id="KW-0288">FMN</keyword>
<dbReference type="AlphaFoldDB" id="A0A537LZC8"/>
<evidence type="ECO:0000256" key="3">
    <source>
        <dbReference type="ARBA" id="ARBA00023002"/>
    </source>
</evidence>
<dbReference type="PANTHER" id="PTHR42847">
    <property type="entry name" value="ALKANESULFONATE MONOOXYGENASE"/>
    <property type="match status" value="1"/>
</dbReference>
<sequence>MTVRFGFSLQGRGILAGREAITALAKRADALGYDSIWVTDRLLIPVQSRSPYPYSPTGAFPLGPDEPWLEPLTAITYLVTITERIAVGTSVLVIPYRNPIVTAKALATADYLSGGRVILGAGTGWWREEFSALGIPFEDRAARTMEYLTLMKEIWTRPRVTFEGRFARVAEAGGVRPHPARKPHIPIWIGGHSEAALRRAAMIGDGWHPIGLRPPVGLLPREFADRVRRLRDLAAACGREPAGITISLKAPIKFDDAGGTPRTLLSGPPAQVVEDLCAYAAVGVEHFVLDFSVATAPAMLEVLDRFAAEVRPHVRA</sequence>
<comment type="caution">
    <text evidence="6">The sequence shown here is derived from an EMBL/GenBank/DDBJ whole genome shotgun (WGS) entry which is preliminary data.</text>
</comment>
<dbReference type="InterPro" id="IPR036661">
    <property type="entry name" value="Luciferase-like_sf"/>
</dbReference>
<dbReference type="InterPro" id="IPR019921">
    <property type="entry name" value="Lucif-like_OxRdtase_Rv2161c"/>
</dbReference>
<evidence type="ECO:0000313" key="6">
    <source>
        <dbReference type="EMBL" id="TMJ13354.1"/>
    </source>
</evidence>
<accession>A0A537LZC8</accession>
<dbReference type="Gene3D" id="3.20.20.30">
    <property type="entry name" value="Luciferase-like domain"/>
    <property type="match status" value="1"/>
</dbReference>
<keyword evidence="1" id="KW-0285">Flavoprotein</keyword>
<name>A0A537LZC8_9BACT</name>
<evidence type="ECO:0000256" key="4">
    <source>
        <dbReference type="ARBA" id="ARBA00023033"/>
    </source>
</evidence>
<dbReference type="Proteomes" id="UP000320393">
    <property type="component" value="Unassembled WGS sequence"/>
</dbReference>
<evidence type="ECO:0000256" key="1">
    <source>
        <dbReference type="ARBA" id="ARBA00022630"/>
    </source>
</evidence>
<protein>
    <submittedName>
        <fullName evidence="6">LLM class F420-dependent oxidoreductase</fullName>
    </submittedName>
</protein>